<reference evidence="3 4" key="1">
    <citation type="submission" date="2019-02" db="EMBL/GenBank/DDBJ databases">
        <title>Deep-cultivation of Planctomycetes and their phenomic and genomic characterization uncovers novel biology.</title>
        <authorList>
            <person name="Wiegand S."/>
            <person name="Jogler M."/>
            <person name="Boedeker C."/>
            <person name="Pinto D."/>
            <person name="Vollmers J."/>
            <person name="Rivas-Marin E."/>
            <person name="Kohn T."/>
            <person name="Peeters S.H."/>
            <person name="Heuer A."/>
            <person name="Rast P."/>
            <person name="Oberbeckmann S."/>
            <person name="Bunk B."/>
            <person name="Jeske O."/>
            <person name="Meyerdierks A."/>
            <person name="Storesund J.E."/>
            <person name="Kallscheuer N."/>
            <person name="Luecker S."/>
            <person name="Lage O.M."/>
            <person name="Pohl T."/>
            <person name="Merkel B.J."/>
            <person name="Hornburger P."/>
            <person name="Mueller R.-W."/>
            <person name="Bruemmer F."/>
            <person name="Labrenz M."/>
            <person name="Spormann A.M."/>
            <person name="Op den Camp H."/>
            <person name="Overmann J."/>
            <person name="Amann R."/>
            <person name="Jetten M.S.M."/>
            <person name="Mascher T."/>
            <person name="Medema M.H."/>
            <person name="Devos D.P."/>
            <person name="Kaster A.-K."/>
            <person name="Ovreas L."/>
            <person name="Rohde M."/>
            <person name="Galperin M.Y."/>
            <person name="Jogler C."/>
        </authorList>
    </citation>
    <scope>NUCLEOTIDE SEQUENCE [LARGE SCALE GENOMIC DNA]</scope>
    <source>
        <strain evidence="3 4">ElP</strain>
    </source>
</reference>
<keyword evidence="4" id="KW-1185">Reference proteome</keyword>
<keyword evidence="2" id="KW-0472">Membrane</keyword>
<keyword evidence="2" id="KW-1133">Transmembrane helix</keyword>
<feature type="compositionally biased region" description="Basic and acidic residues" evidence="1">
    <location>
        <begin position="1"/>
        <end position="16"/>
    </location>
</feature>
<proteinExistence type="predicted"/>
<gene>
    <name evidence="3" type="ORF">ElP_44620</name>
</gene>
<evidence type="ECO:0000256" key="2">
    <source>
        <dbReference type="SAM" id="Phobius"/>
    </source>
</evidence>
<evidence type="ECO:0000313" key="3">
    <source>
        <dbReference type="EMBL" id="QDV36535.1"/>
    </source>
</evidence>
<evidence type="ECO:0000256" key="1">
    <source>
        <dbReference type="SAM" id="MobiDB-lite"/>
    </source>
</evidence>
<protein>
    <submittedName>
        <fullName evidence="3">Uncharacterized protein</fullName>
    </submittedName>
</protein>
<dbReference type="KEGG" id="tpla:ElP_44620"/>
<feature type="region of interest" description="Disordered" evidence="1">
    <location>
        <begin position="1"/>
        <end position="25"/>
    </location>
</feature>
<dbReference type="AlphaFoldDB" id="A0A518H6U3"/>
<feature type="transmembrane region" description="Helical" evidence="2">
    <location>
        <begin position="243"/>
        <end position="262"/>
    </location>
</feature>
<name>A0A518H6U3_9BACT</name>
<keyword evidence="2" id="KW-0812">Transmembrane</keyword>
<dbReference type="Proteomes" id="UP000317835">
    <property type="component" value="Chromosome"/>
</dbReference>
<dbReference type="EMBL" id="CP036426">
    <property type="protein sequence ID" value="QDV36535.1"/>
    <property type="molecule type" value="Genomic_DNA"/>
</dbReference>
<sequence length="349" mass="39092">MDARPETRRLNRERDAPVPQPPRGAEQIVIPMTRQQYDETWHDAERTRIAVAQWVQSAPELFPPGFDRGYRLHGFGRPSRKLPGIKLRKVVTADGASYWLRPSLVAGYMIGNVEELACPLLLAAHGVPAWLLTAGYGHGDMYWHRVVERLGRSSSVGATVRDPARLPQHLAADEHHADWAGRKGYVATTVGGGCLLGVALTAAADDVHLREAYGVFADEARDVDPEYTPATVNTDGWAATRNAFLALFPAIAVVLCFLHGFLKVRDRCRKARELHRRVWDVYRAATAEEFRRLMGELRQWCGTQAWTAAVCEMLEKLWGKMEAYAMADDDPGCHRTSNAVDRPMNRLWG</sequence>
<accession>A0A518H6U3</accession>
<evidence type="ECO:0000313" key="4">
    <source>
        <dbReference type="Proteomes" id="UP000317835"/>
    </source>
</evidence>
<organism evidence="3 4">
    <name type="scientific">Tautonia plasticadhaerens</name>
    <dbReference type="NCBI Taxonomy" id="2527974"/>
    <lineage>
        <taxon>Bacteria</taxon>
        <taxon>Pseudomonadati</taxon>
        <taxon>Planctomycetota</taxon>
        <taxon>Planctomycetia</taxon>
        <taxon>Isosphaerales</taxon>
        <taxon>Isosphaeraceae</taxon>
        <taxon>Tautonia</taxon>
    </lineage>
</organism>